<dbReference type="RefSeq" id="WP_276095190.1">
    <property type="nucleotide sequence ID" value="NZ_JARJBC010000015.1"/>
</dbReference>
<evidence type="ECO:0000313" key="9">
    <source>
        <dbReference type="Proteomes" id="UP001216579"/>
    </source>
</evidence>
<dbReference type="PANTHER" id="PTHR35007:SF1">
    <property type="entry name" value="PILUS ASSEMBLY PROTEIN"/>
    <property type="match status" value="1"/>
</dbReference>
<dbReference type="Pfam" id="PF00482">
    <property type="entry name" value="T2SSF"/>
    <property type="match status" value="1"/>
</dbReference>
<evidence type="ECO:0000256" key="5">
    <source>
        <dbReference type="ARBA" id="ARBA00023136"/>
    </source>
</evidence>
<evidence type="ECO:0000256" key="3">
    <source>
        <dbReference type="ARBA" id="ARBA00022692"/>
    </source>
</evidence>
<dbReference type="Proteomes" id="UP001216579">
    <property type="component" value="Unassembled WGS sequence"/>
</dbReference>
<feature type="transmembrane region" description="Helical" evidence="6">
    <location>
        <begin position="15"/>
        <end position="36"/>
    </location>
</feature>
<keyword evidence="9" id="KW-1185">Reference proteome</keyword>
<evidence type="ECO:0000256" key="4">
    <source>
        <dbReference type="ARBA" id="ARBA00022989"/>
    </source>
</evidence>
<feature type="transmembrane region" description="Helical" evidence="6">
    <location>
        <begin position="117"/>
        <end position="139"/>
    </location>
</feature>
<evidence type="ECO:0000256" key="2">
    <source>
        <dbReference type="ARBA" id="ARBA00022475"/>
    </source>
</evidence>
<dbReference type="InterPro" id="IPR018076">
    <property type="entry name" value="T2SS_GspF_dom"/>
</dbReference>
<evidence type="ECO:0000256" key="1">
    <source>
        <dbReference type="ARBA" id="ARBA00004651"/>
    </source>
</evidence>
<comment type="subcellular location">
    <subcellularLocation>
        <location evidence="1">Cell membrane</location>
        <topology evidence="1">Multi-pass membrane protein</topology>
    </subcellularLocation>
</comment>
<feature type="transmembrane region" description="Helical" evidence="6">
    <location>
        <begin position="258"/>
        <end position="280"/>
    </location>
</feature>
<feature type="transmembrane region" description="Helical" evidence="6">
    <location>
        <begin position="295"/>
        <end position="315"/>
    </location>
</feature>
<keyword evidence="3 6" id="KW-0812">Transmembrane</keyword>
<keyword evidence="2" id="KW-1003">Cell membrane</keyword>
<sequence length="323" mass="34414">MSVLSLGGSALQTPLIRWVVLGGALSACALGVWGLHAWAAGRAARRAVIERLTAQEEAVVARRVRFAGLDAAVRRTRGGRWLERRLAATGLGVSAGEFSLCLAAAVVGLWLLAATALAPFFGPIAGAVAVWSAYAFLAWRRQKRIERFIGQLPELSRLLANGSQAGLALRTAIGMAADELDSPAGEELTRVADALAVGHPLEDALNDLKERLPSRELAVLVTTLVLSSRAGGTLVESLRNLTTTLEERKETRREVRTTLSQVTITSYAVPAIGLGTLLLMNRMAPGSLDAMTGRFLGQLAVIVSMVLYGVGFLLIRRMAKIDV</sequence>
<dbReference type="PANTHER" id="PTHR35007">
    <property type="entry name" value="INTEGRAL MEMBRANE PROTEIN-RELATED"/>
    <property type="match status" value="1"/>
</dbReference>
<feature type="domain" description="Type II secretion system protein GspF" evidence="7">
    <location>
        <begin position="156"/>
        <end position="280"/>
    </location>
</feature>
<name>A0ABT5ZR50_9ACTN</name>
<keyword evidence="5 6" id="KW-0472">Membrane</keyword>
<keyword evidence="4 6" id="KW-1133">Transmembrane helix</keyword>
<organism evidence="8 9">
    <name type="scientific">Streptomyces silvisoli</name>
    <dbReference type="NCBI Taxonomy" id="3034235"/>
    <lineage>
        <taxon>Bacteria</taxon>
        <taxon>Bacillati</taxon>
        <taxon>Actinomycetota</taxon>
        <taxon>Actinomycetes</taxon>
        <taxon>Kitasatosporales</taxon>
        <taxon>Streptomycetaceae</taxon>
        <taxon>Streptomyces</taxon>
    </lineage>
</organism>
<protein>
    <submittedName>
        <fullName evidence="8">Type II secretion system F family protein</fullName>
    </submittedName>
</protein>
<dbReference type="Gene3D" id="1.20.81.30">
    <property type="entry name" value="Type II secretion system (T2SS), domain F"/>
    <property type="match status" value="1"/>
</dbReference>
<evidence type="ECO:0000313" key="8">
    <source>
        <dbReference type="EMBL" id="MDF3292090.1"/>
    </source>
</evidence>
<dbReference type="EMBL" id="JARJBC010000015">
    <property type="protein sequence ID" value="MDF3292090.1"/>
    <property type="molecule type" value="Genomic_DNA"/>
</dbReference>
<reference evidence="8 9" key="1">
    <citation type="submission" date="2023-03" db="EMBL/GenBank/DDBJ databases">
        <title>Draft genome sequence of Streptomyces sp. RB6PN23 isolated from peat swamp forest in Thailand.</title>
        <authorList>
            <person name="Klaysubun C."/>
            <person name="Duangmal K."/>
        </authorList>
    </citation>
    <scope>NUCLEOTIDE SEQUENCE [LARGE SCALE GENOMIC DNA]</scope>
    <source>
        <strain evidence="8 9">RB6PN23</strain>
    </source>
</reference>
<dbReference type="InterPro" id="IPR042094">
    <property type="entry name" value="T2SS_GspF_sf"/>
</dbReference>
<feature type="transmembrane region" description="Helical" evidence="6">
    <location>
        <begin position="86"/>
        <end position="111"/>
    </location>
</feature>
<gene>
    <name evidence="8" type="ORF">P3G67_23235</name>
</gene>
<proteinExistence type="predicted"/>
<accession>A0ABT5ZR50</accession>
<comment type="caution">
    <text evidence="8">The sequence shown here is derived from an EMBL/GenBank/DDBJ whole genome shotgun (WGS) entry which is preliminary data.</text>
</comment>
<evidence type="ECO:0000259" key="7">
    <source>
        <dbReference type="Pfam" id="PF00482"/>
    </source>
</evidence>
<evidence type="ECO:0000256" key="6">
    <source>
        <dbReference type="SAM" id="Phobius"/>
    </source>
</evidence>